<dbReference type="InterPro" id="IPR023534">
    <property type="entry name" value="Rof/RNase_P-like"/>
</dbReference>
<evidence type="ECO:0000313" key="5">
    <source>
        <dbReference type="Proteomes" id="UP000027361"/>
    </source>
</evidence>
<dbReference type="Proteomes" id="UP000027361">
    <property type="component" value="Unassembled WGS sequence"/>
</dbReference>
<feature type="compositionally biased region" description="Basic residues" evidence="3">
    <location>
        <begin position="94"/>
        <end position="108"/>
    </location>
</feature>
<evidence type="ECO:0000313" key="4">
    <source>
        <dbReference type="EMBL" id="KDN37530.1"/>
    </source>
</evidence>
<dbReference type="GO" id="GO:0006364">
    <property type="term" value="P:rRNA processing"/>
    <property type="evidence" value="ECO:0007669"/>
    <property type="project" value="TreeGrafter"/>
</dbReference>
<dbReference type="InterPro" id="IPR002730">
    <property type="entry name" value="Rpp29/RNP1"/>
</dbReference>
<evidence type="ECO:0000256" key="3">
    <source>
        <dbReference type="SAM" id="MobiDB-lite"/>
    </source>
</evidence>
<feature type="compositionally biased region" description="Basic and acidic residues" evidence="3">
    <location>
        <begin position="109"/>
        <end position="118"/>
    </location>
</feature>
<dbReference type="GeneID" id="25265368"/>
<dbReference type="OMA" id="FELHGNH"/>
<dbReference type="InterPro" id="IPR016848">
    <property type="entry name" value="RNase_P/MRP_Rpp29-subunit"/>
</dbReference>
<feature type="region of interest" description="Disordered" evidence="3">
    <location>
        <begin position="30"/>
        <end position="137"/>
    </location>
</feature>
<reference evidence="4 5" key="1">
    <citation type="submission" date="2014-05" db="EMBL/GenBank/DDBJ databases">
        <title>Draft genome sequence of a rare smut relative, Tilletiaria anomala UBC 951.</title>
        <authorList>
            <consortium name="DOE Joint Genome Institute"/>
            <person name="Toome M."/>
            <person name="Kuo A."/>
            <person name="Henrissat B."/>
            <person name="Lipzen A."/>
            <person name="Tritt A."/>
            <person name="Yoshinaga Y."/>
            <person name="Zane M."/>
            <person name="Barry K."/>
            <person name="Grigoriev I.V."/>
            <person name="Spatafora J.W."/>
            <person name="Aimea M.C."/>
        </authorList>
    </citation>
    <scope>NUCLEOTIDE SEQUENCE [LARGE SCALE GENOMIC DNA]</scope>
    <source>
        <strain evidence="4 5">UBC 951</strain>
    </source>
</reference>
<dbReference type="GO" id="GO:0000172">
    <property type="term" value="C:ribonuclease MRP complex"/>
    <property type="evidence" value="ECO:0007669"/>
    <property type="project" value="InterPro"/>
</dbReference>
<comment type="subcellular location">
    <subcellularLocation>
        <location evidence="1">Nucleus</location>
    </subcellularLocation>
</comment>
<dbReference type="EMBL" id="JMSN01000137">
    <property type="protein sequence ID" value="KDN37530.1"/>
    <property type="molecule type" value="Genomic_DNA"/>
</dbReference>
<dbReference type="PANTHER" id="PTHR13348:SF0">
    <property type="entry name" value="RIBONUCLEASE P PROTEIN SUBUNIT P29"/>
    <property type="match status" value="1"/>
</dbReference>
<dbReference type="GO" id="GO:0030677">
    <property type="term" value="C:ribonuclease P complex"/>
    <property type="evidence" value="ECO:0007669"/>
    <property type="project" value="InterPro"/>
</dbReference>
<dbReference type="RefSeq" id="XP_013240398.1">
    <property type="nucleotide sequence ID" value="XM_013384944.1"/>
</dbReference>
<dbReference type="GO" id="GO:0005634">
    <property type="term" value="C:nucleus"/>
    <property type="evidence" value="ECO:0007669"/>
    <property type="project" value="UniProtKB-SubCell"/>
</dbReference>
<gene>
    <name evidence="4" type="ORF">K437DRAFT_259766</name>
</gene>
<dbReference type="InterPro" id="IPR036980">
    <property type="entry name" value="RNase_P/MRP_Rpp29_sf"/>
</dbReference>
<feature type="region of interest" description="Disordered" evidence="3">
    <location>
        <begin position="255"/>
        <end position="280"/>
    </location>
</feature>
<comment type="caution">
    <text evidence="4">The sequence shown here is derived from an EMBL/GenBank/DDBJ whole genome shotgun (WGS) entry which is preliminary data.</text>
</comment>
<dbReference type="PANTHER" id="PTHR13348">
    <property type="entry name" value="RIBONUCLEASE P SUBUNIT P29"/>
    <property type="match status" value="1"/>
</dbReference>
<dbReference type="GO" id="GO:0001682">
    <property type="term" value="P:tRNA 5'-leader removal"/>
    <property type="evidence" value="ECO:0007669"/>
    <property type="project" value="InterPro"/>
</dbReference>
<dbReference type="GO" id="GO:0033204">
    <property type="term" value="F:ribonuclease P RNA binding"/>
    <property type="evidence" value="ECO:0007669"/>
    <property type="project" value="InterPro"/>
</dbReference>
<protein>
    <submittedName>
        <fullName evidence="4">Uncharacterized protein</fullName>
    </submittedName>
</protein>
<evidence type="ECO:0000256" key="2">
    <source>
        <dbReference type="ARBA" id="ARBA00006181"/>
    </source>
</evidence>
<proteinExistence type="inferred from homology"/>
<dbReference type="SUPFAM" id="SSF101744">
    <property type="entry name" value="Rof/RNase P subunit-like"/>
    <property type="match status" value="1"/>
</dbReference>
<dbReference type="InParanoid" id="A0A066VG25"/>
<dbReference type="HOGENOM" id="CLU_774328_0_0_1"/>
<dbReference type="Pfam" id="PF01868">
    <property type="entry name" value="RNase_P-MRP_p29"/>
    <property type="match status" value="1"/>
</dbReference>
<organism evidence="4 5">
    <name type="scientific">Tilletiaria anomala (strain ATCC 24038 / CBS 436.72 / UBC 951)</name>
    <dbReference type="NCBI Taxonomy" id="1037660"/>
    <lineage>
        <taxon>Eukaryota</taxon>
        <taxon>Fungi</taxon>
        <taxon>Dikarya</taxon>
        <taxon>Basidiomycota</taxon>
        <taxon>Ustilaginomycotina</taxon>
        <taxon>Exobasidiomycetes</taxon>
        <taxon>Georgefischeriales</taxon>
        <taxon>Tilletiariaceae</taxon>
        <taxon>Tilletiaria</taxon>
    </lineage>
</organism>
<name>A0A066VG25_TILAU</name>
<accession>A0A066VG25</accession>
<keyword evidence="5" id="KW-1185">Reference proteome</keyword>
<dbReference type="AlphaFoldDB" id="A0A066VG25"/>
<evidence type="ECO:0000256" key="1">
    <source>
        <dbReference type="ARBA" id="ARBA00004123"/>
    </source>
</evidence>
<dbReference type="STRING" id="1037660.A0A066VG25"/>
<comment type="similarity">
    <text evidence="2">Belongs to the eukaryotic/archaeal RNase P protein component 1 family.</text>
</comment>
<dbReference type="Gene3D" id="2.30.30.210">
    <property type="entry name" value="Ribonuclease P/MRP, subunit p29"/>
    <property type="match status" value="1"/>
</dbReference>
<dbReference type="OrthoDB" id="124041at2759"/>
<sequence length="345" mass="37705">MADAAAAFHAETAATAESLFQSVLSEASATVPGAGAGKNTETTPGDEGTANGAQRDGQPGSRFSARLRGRRLQLSNPDRPMPRPAQGSTQAKSQAKRKQRMTKRWRRALRAEARRDRSYQPTEFDLNPPLSRRPKAGRLSLEDCKAATSVELLEVTHRMWVSYVQDILGLRKATSLASLQEQAERHDQTVGEQAQAITGSLSVSAPTTLSKADLTGATLKVSHSSNASCIGISGIVIQETEQTLMLGTPLWLDSEGKGKKKRNNNLHRSPADANNGRARRLDNYPLVRQISKHNSNFLVMIPVPPATTFQEATALIELELYGNQMKYVLPSRATRKAKQRKTIEI</sequence>